<dbReference type="PhylomeDB" id="A0A061AQ59"/>
<gene>
    <name evidence="2" type="ORF">CYFA0S_03e06249g</name>
</gene>
<proteinExistence type="predicted"/>
<evidence type="ECO:0000256" key="1">
    <source>
        <dbReference type="SAM" id="Phobius"/>
    </source>
</evidence>
<organism evidence="2">
    <name type="scientific">Cyberlindnera fabianii</name>
    <name type="common">Yeast</name>
    <name type="synonym">Hansenula fabianii</name>
    <dbReference type="NCBI Taxonomy" id="36022"/>
    <lineage>
        <taxon>Eukaryota</taxon>
        <taxon>Fungi</taxon>
        <taxon>Dikarya</taxon>
        <taxon>Ascomycota</taxon>
        <taxon>Saccharomycotina</taxon>
        <taxon>Saccharomycetes</taxon>
        <taxon>Phaffomycetales</taxon>
        <taxon>Phaffomycetaceae</taxon>
        <taxon>Cyberlindnera</taxon>
    </lineage>
</organism>
<feature type="transmembrane region" description="Helical" evidence="1">
    <location>
        <begin position="46"/>
        <end position="64"/>
    </location>
</feature>
<dbReference type="AlphaFoldDB" id="A0A061AQ59"/>
<feature type="transmembrane region" description="Helical" evidence="1">
    <location>
        <begin position="162"/>
        <end position="189"/>
    </location>
</feature>
<keyword evidence="1" id="KW-0812">Transmembrane</keyword>
<keyword evidence="1" id="KW-1133">Transmembrane helix</keyword>
<accession>A0A061AQ59</accession>
<protein>
    <submittedName>
        <fullName evidence="2">CYFA0S03e06249g1_1</fullName>
    </submittedName>
</protein>
<sequence length="251" mass="28657">MITDYNERLPLQGYEPEPAYSVGDNLFLHDPDDIYPRKLADNCNQAYMIFLFLQYLCFFAGLPFDNIQNRPDLCVVADFLLICTVIWCIILLPINVSAIPHKQSFHSNLASLMLQFVCFVVQTVLTVLVLRSNKPFDLKMHFENKEVRSYDMKMFTQITSSVTLAITFMAVLLSGTSTWIHGIGLFRLLNRISRPRQAKRSHDPESMLTRPAALSNVVPGYRGQIHTTDYSQDILSYPPEVILALASRTFV</sequence>
<reference evidence="2" key="1">
    <citation type="journal article" date="2014" name="Genome Announc.">
        <title>Genome sequence of the yeast Cyberlindnera fabianii (Hansenula fabianii).</title>
        <authorList>
            <person name="Freel K.C."/>
            <person name="Sarilar V."/>
            <person name="Neuveglise C."/>
            <person name="Devillers H."/>
            <person name="Friedrich A."/>
            <person name="Schacherer J."/>
        </authorList>
    </citation>
    <scope>NUCLEOTIDE SEQUENCE</scope>
    <source>
        <strain evidence="2">YJS4271</strain>
    </source>
</reference>
<keyword evidence="1" id="KW-0472">Membrane</keyword>
<feature type="transmembrane region" description="Helical" evidence="1">
    <location>
        <begin position="109"/>
        <end position="130"/>
    </location>
</feature>
<name>A0A061AQ59_CYBFA</name>
<dbReference type="OrthoDB" id="4008786at2759"/>
<dbReference type="EMBL" id="LK052888">
    <property type="protein sequence ID" value="CDR39700.1"/>
    <property type="molecule type" value="Genomic_DNA"/>
</dbReference>
<evidence type="ECO:0000313" key="2">
    <source>
        <dbReference type="EMBL" id="CDR39700.1"/>
    </source>
</evidence>
<feature type="transmembrane region" description="Helical" evidence="1">
    <location>
        <begin position="76"/>
        <end position="97"/>
    </location>
</feature>
<dbReference type="VEuPathDB" id="FungiDB:BON22_5148"/>